<dbReference type="AlphaFoldDB" id="A0AAU6S7P6"/>
<sequence>MTEQQKISAHVGDVIHLRAPMTIAFTEHESQALPRGAEFEVTEELYAMSVNRKGESWLDLTPEEQVQRWGMQKFGIGPCPPDITWWNAVANDGAWNVARDEAMLYVSKISDPAERAKATEEVRQKFGRKNNVTTLSSWGTQR</sequence>
<protein>
    <submittedName>
        <fullName evidence="1">Uncharacterized protein</fullName>
    </submittedName>
</protein>
<evidence type="ECO:0000313" key="1">
    <source>
        <dbReference type="EMBL" id="WZO32872.1"/>
    </source>
</evidence>
<gene>
    <name evidence="1" type="ORF">MRBLWS13_000480</name>
</gene>
<proteinExistence type="predicted"/>
<dbReference type="RefSeq" id="WP_349427479.1">
    <property type="nucleotide sequence ID" value="NZ_CP151632.1"/>
</dbReference>
<organism evidence="1">
    <name type="scientific">Microbacterium sp. LWS13-1.2</name>
    <dbReference type="NCBI Taxonomy" id="3135264"/>
    <lineage>
        <taxon>Bacteria</taxon>
        <taxon>Bacillati</taxon>
        <taxon>Actinomycetota</taxon>
        <taxon>Actinomycetes</taxon>
        <taxon>Micrococcales</taxon>
        <taxon>Microbacteriaceae</taxon>
        <taxon>Microbacterium</taxon>
    </lineage>
</organism>
<dbReference type="EMBL" id="CP151632">
    <property type="protein sequence ID" value="WZO32872.1"/>
    <property type="molecule type" value="Genomic_DNA"/>
</dbReference>
<name>A0AAU6S7P6_9MICO</name>
<reference evidence="1" key="1">
    <citation type="submission" date="2024-04" db="EMBL/GenBank/DDBJ databases">
        <authorList>
            <person name="Roder T."/>
            <person name="Oberhansli S."/>
            <person name="Kreuzer M."/>
        </authorList>
    </citation>
    <scope>NUCLEOTIDE SEQUENCE</scope>
    <source>
        <strain evidence="1">LWS13-1.2</strain>
    </source>
</reference>
<accession>A0AAU6S7P6</accession>